<dbReference type="KEGG" id="abp:AGABI1DRAFT133958"/>
<gene>
    <name evidence="1" type="ORF">AGABI1DRAFT_133958</name>
</gene>
<proteinExistence type="predicted"/>
<dbReference type="HOGENOM" id="CLU_1503042_0_0_1"/>
<evidence type="ECO:0000313" key="2">
    <source>
        <dbReference type="Proteomes" id="UP000008493"/>
    </source>
</evidence>
<dbReference type="InParanoid" id="K5WTH0"/>
<dbReference type="AlphaFoldDB" id="K5WTH0"/>
<dbReference type="RefSeq" id="XP_007335498.1">
    <property type="nucleotide sequence ID" value="XM_007335436.1"/>
</dbReference>
<dbReference type="GeneID" id="18828108"/>
<accession>K5WTH0</accession>
<protein>
    <submittedName>
        <fullName evidence="1">Uncharacterized protein</fullName>
    </submittedName>
</protein>
<keyword evidence="2" id="KW-1185">Reference proteome</keyword>
<name>K5WTH0_AGABU</name>
<dbReference type="Proteomes" id="UP000008493">
    <property type="component" value="Unassembled WGS sequence"/>
</dbReference>
<evidence type="ECO:0000313" key="1">
    <source>
        <dbReference type="EMBL" id="EKM73862.1"/>
    </source>
</evidence>
<sequence length="179" mass="20293">MSKQPDYAPYLSFSSETRLDLIPSRSQIREMNDQASQSLESLPAQPSASSITAIATGWSEEQEEYSFVDEYPDALCDPYLPDTYSEFLPQQFTLCLSSCHATQAPKRNCMDEKSLRYLGPISISYTMFDWEYYMPSSTSFPPPLSMSQYPTSAPHAPLLNSHRDTSPSLSFAHIYRQAR</sequence>
<dbReference type="EMBL" id="JH971931">
    <property type="protein sequence ID" value="EKM73862.1"/>
    <property type="molecule type" value="Genomic_DNA"/>
</dbReference>
<reference evidence="2" key="1">
    <citation type="journal article" date="2012" name="Proc. Natl. Acad. Sci. U.S.A.">
        <title>Genome sequence of the button mushroom Agaricus bisporus reveals mechanisms governing adaptation to a humic-rich ecological niche.</title>
        <authorList>
            <person name="Morin E."/>
            <person name="Kohler A."/>
            <person name="Baker A.R."/>
            <person name="Foulongne-Oriol M."/>
            <person name="Lombard V."/>
            <person name="Nagy L.G."/>
            <person name="Ohm R.A."/>
            <person name="Patyshakuliyeva A."/>
            <person name="Brun A."/>
            <person name="Aerts A.L."/>
            <person name="Bailey A.M."/>
            <person name="Billette C."/>
            <person name="Coutinho P.M."/>
            <person name="Deakin G."/>
            <person name="Doddapaneni H."/>
            <person name="Floudas D."/>
            <person name="Grimwood J."/>
            <person name="Hilden K."/>
            <person name="Kuees U."/>
            <person name="LaButti K.M."/>
            <person name="Lapidus A."/>
            <person name="Lindquist E.A."/>
            <person name="Lucas S.M."/>
            <person name="Murat C."/>
            <person name="Riley R.W."/>
            <person name="Salamov A.A."/>
            <person name="Schmutz J."/>
            <person name="Subramanian V."/>
            <person name="Woesten H.A.B."/>
            <person name="Xu J."/>
            <person name="Eastwood D.C."/>
            <person name="Foster G.D."/>
            <person name="Sonnenberg A.S."/>
            <person name="Cullen D."/>
            <person name="de Vries R.P."/>
            <person name="Lundell T."/>
            <person name="Hibbett D.S."/>
            <person name="Henrissat B."/>
            <person name="Burton K.S."/>
            <person name="Kerrigan R.W."/>
            <person name="Challen M.P."/>
            <person name="Grigoriev I.V."/>
            <person name="Martin F."/>
        </authorList>
    </citation>
    <scope>NUCLEOTIDE SEQUENCE [LARGE SCALE GENOMIC DNA]</scope>
    <source>
        <strain evidence="2">JB137-S8 / ATCC MYA-4627 / FGSC 10392</strain>
    </source>
</reference>
<organism evidence="1 2">
    <name type="scientific">Agaricus bisporus var. burnettii (strain JB137-S8 / ATCC MYA-4627 / FGSC 10392)</name>
    <name type="common">White button mushroom</name>
    <dbReference type="NCBI Taxonomy" id="597362"/>
    <lineage>
        <taxon>Eukaryota</taxon>
        <taxon>Fungi</taxon>
        <taxon>Dikarya</taxon>
        <taxon>Basidiomycota</taxon>
        <taxon>Agaricomycotina</taxon>
        <taxon>Agaricomycetes</taxon>
        <taxon>Agaricomycetidae</taxon>
        <taxon>Agaricales</taxon>
        <taxon>Agaricineae</taxon>
        <taxon>Agaricaceae</taxon>
        <taxon>Agaricus</taxon>
    </lineage>
</organism>